<dbReference type="PANTHER" id="PTHR35850:SF2">
    <property type="entry name" value="TYPE VI SECRETION SYSTEM CONTRACTILE SHEATH SMALL SUBUNIT"/>
    <property type="match status" value="1"/>
</dbReference>
<dbReference type="AlphaFoldDB" id="A0A1J0KRB0"/>
<dbReference type="Pfam" id="PF05591">
    <property type="entry name" value="T6SS_VipA"/>
    <property type="match status" value="1"/>
</dbReference>
<name>A0A1J0KRB0_9GAMM</name>
<protein>
    <recommendedName>
        <fullName evidence="3">Type VI secretion protein</fullName>
    </recommendedName>
</protein>
<keyword evidence="2" id="KW-1185">Reference proteome</keyword>
<dbReference type="RefSeq" id="WP_071663791.1">
    <property type="nucleotide sequence ID" value="NZ_CP009654.1"/>
</dbReference>
<accession>A0A1J0KRB0</accession>
<dbReference type="STRING" id="1542390.KX01_850"/>
<evidence type="ECO:0000313" key="1">
    <source>
        <dbReference type="EMBL" id="APC96279.1"/>
    </source>
</evidence>
<dbReference type="PANTHER" id="PTHR35850">
    <property type="entry name" value="CYTOPLASMIC PROTEIN-RELATED"/>
    <property type="match status" value="1"/>
</dbReference>
<sequence length="180" mass="20555">MAKNKIPNSRLMINYETNVDGVLKKKELPYRVLVVGDLSKGRSDDAKKELADREVRRVKNGVDRTLADMNVSFDFEVPNFVSKQPSNLKVNYKLQGLKDFKPDAVARKVPEIKALLEMKEILTSFAKDIDNNRNLKRVIDNVFSNKEELDALKKKIPALANYAIKDSKDEETEVSENIEE</sequence>
<reference evidence="2" key="1">
    <citation type="submission" date="2014-10" db="EMBL/GenBank/DDBJ databases">
        <authorList>
            <person name="Kuske C.R."/>
            <person name="Challacombe J.F."/>
            <person name="Daligault H.E."/>
            <person name="Davenport K.W."/>
            <person name="Johnson S.L."/>
            <person name="Siddaramappa S."/>
            <person name="Petersen J.M."/>
        </authorList>
    </citation>
    <scope>NUCLEOTIDE SEQUENCE [LARGE SCALE GENOMIC DNA]</scope>
    <source>
        <strain evidence="2">CA97-1460</strain>
    </source>
</reference>
<dbReference type="NCBIfam" id="TIGR03358">
    <property type="entry name" value="VI_chp_5"/>
    <property type="match status" value="1"/>
</dbReference>
<proteinExistence type="predicted"/>
<dbReference type="OrthoDB" id="9789942at2"/>
<dbReference type="KEGG" id="frc:KX01_850"/>
<dbReference type="EMBL" id="CP009654">
    <property type="protein sequence ID" value="APC96279.1"/>
    <property type="molecule type" value="Genomic_DNA"/>
</dbReference>
<dbReference type="Proteomes" id="UP000182521">
    <property type="component" value="Chromosome"/>
</dbReference>
<evidence type="ECO:0008006" key="3">
    <source>
        <dbReference type="Google" id="ProtNLM"/>
    </source>
</evidence>
<dbReference type="InterPro" id="IPR008312">
    <property type="entry name" value="T6SS_TssB1"/>
</dbReference>
<gene>
    <name evidence="1" type="ORF">KX01_850</name>
</gene>
<organism evidence="1 2">
    <name type="scientific">Francisella frigiditurris</name>
    <dbReference type="NCBI Taxonomy" id="1542390"/>
    <lineage>
        <taxon>Bacteria</taxon>
        <taxon>Pseudomonadati</taxon>
        <taxon>Pseudomonadota</taxon>
        <taxon>Gammaproteobacteria</taxon>
        <taxon>Thiotrichales</taxon>
        <taxon>Francisellaceae</taxon>
        <taxon>Francisella</taxon>
    </lineage>
</organism>
<evidence type="ECO:0000313" key="2">
    <source>
        <dbReference type="Proteomes" id="UP000182521"/>
    </source>
</evidence>